<dbReference type="InterPro" id="IPR015421">
    <property type="entry name" value="PyrdxlP-dep_Trfase_major"/>
</dbReference>
<evidence type="ECO:0000256" key="1">
    <source>
        <dbReference type="ARBA" id="ARBA00008954"/>
    </source>
</evidence>
<evidence type="ECO:0000256" key="3">
    <source>
        <dbReference type="RuleBase" id="RU003560"/>
    </source>
</evidence>
<proteinExistence type="inferred from homology"/>
<gene>
    <name evidence="4" type="ORF">BCAMP_05204</name>
</gene>
<dbReference type="InterPro" id="IPR015422">
    <property type="entry name" value="PyrdxlP-dep_Trfase_small"/>
</dbReference>
<dbReference type="PATRIC" id="fig|1265861.3.peg.1027"/>
<dbReference type="SUPFAM" id="SSF53383">
    <property type="entry name" value="PLP-dependent transferases"/>
    <property type="match status" value="1"/>
</dbReference>
<dbReference type="EMBL" id="AODH01000019">
    <property type="protein sequence ID" value="EUJ40330.1"/>
    <property type="molecule type" value="Genomic_DNA"/>
</dbReference>
<keyword evidence="4" id="KW-0808">Transferase</keyword>
<keyword evidence="5" id="KW-1185">Reference proteome</keyword>
<dbReference type="InterPro" id="IPR005814">
    <property type="entry name" value="Aminotrans_3"/>
</dbReference>
<evidence type="ECO:0000313" key="4">
    <source>
        <dbReference type="EMBL" id="EUJ40330.1"/>
    </source>
</evidence>
<reference evidence="4 5" key="1">
    <citation type="submission" date="2012-12" db="EMBL/GenBank/DDBJ databases">
        <title>Novel taxa of Listeriaceae from agricultural environments in the United States.</title>
        <authorList>
            <person name="den Bakker H.C."/>
            <person name="Allred A."/>
            <person name="Warchocki S."/>
            <person name="Wright E.M."/>
            <person name="Burrell A."/>
            <person name="Nightingale K.K."/>
            <person name="Kephart D."/>
            <person name="Wiedmann M."/>
        </authorList>
    </citation>
    <scope>NUCLEOTIDE SEQUENCE [LARGE SCALE GENOMIC DNA]</scope>
    <source>
        <strain evidence="4 5">FSL F6-1037</strain>
    </source>
</reference>
<keyword evidence="2 3" id="KW-0663">Pyridoxal phosphate</keyword>
<dbReference type="STRING" id="1265861.BCAMP_05204"/>
<organism evidence="4 5">
    <name type="scientific">Brochothrix campestris FSL F6-1037</name>
    <dbReference type="NCBI Taxonomy" id="1265861"/>
    <lineage>
        <taxon>Bacteria</taxon>
        <taxon>Bacillati</taxon>
        <taxon>Bacillota</taxon>
        <taxon>Bacilli</taxon>
        <taxon>Bacillales</taxon>
        <taxon>Listeriaceae</taxon>
        <taxon>Brochothrix</taxon>
    </lineage>
</organism>
<evidence type="ECO:0000256" key="2">
    <source>
        <dbReference type="ARBA" id="ARBA00022898"/>
    </source>
</evidence>
<dbReference type="NCBIfam" id="NF004718">
    <property type="entry name" value="PRK06062.1"/>
    <property type="match status" value="1"/>
</dbReference>
<dbReference type="Gene3D" id="3.40.640.10">
    <property type="entry name" value="Type I PLP-dependent aspartate aminotransferase-like (Major domain)"/>
    <property type="match status" value="1"/>
</dbReference>
<comment type="caution">
    <text evidence="4">The sequence shown here is derived from an EMBL/GenBank/DDBJ whole genome shotgun (WGS) entry which is preliminary data.</text>
</comment>
<dbReference type="CDD" id="cd00610">
    <property type="entry name" value="OAT_like"/>
    <property type="match status" value="1"/>
</dbReference>
<sequence>MDSTTIKQLDQQFVIQSWSKQANRDAKVVTHSDGIYFWDQNNKKYFDMNAQLIYANLGHKHPRIMNALAKINQLEISAPGFASASKSKLAKKIVELAPANMAKVYFTTAGAESNEQAMKMAKAVTGGYKIFSRYRSYHGSTFGAGNLTGESRRLGSEPSPPGFVKFDMPYVYREYQQYTSEQELSAQYLTRLERQINCEGPETIAALVIETIPGSNGVLLPPDGYIKGIETLCRRYHIMMICDEVMSGFGRSGEWFACNHYDVEPDLITFAKGVTGGYLPLGGVILSEQVAKHFDTNHFSSGATYSGHPLVCEIGNAAIAAYEELDTINHVKRMEKVLGERLQRLLAYKYVGDVRIKGLFAAVELVKNKVTKEPIIDYGSDYGKDTQGYMGAFTKLLSEEGFSTFNHESNVLITPPLTITTAEIHEAMDLFEKALVAFEELYPEMEEGHALNL</sequence>
<comment type="similarity">
    <text evidence="1 3">Belongs to the class-III pyridoxal-phosphate-dependent aminotransferase family.</text>
</comment>
<dbReference type="PANTHER" id="PTHR43094:SF1">
    <property type="entry name" value="AMINOTRANSFERASE CLASS-III"/>
    <property type="match status" value="1"/>
</dbReference>
<dbReference type="OrthoDB" id="9807885at2"/>
<keyword evidence="4" id="KW-0032">Aminotransferase</keyword>
<dbReference type="RefSeq" id="WP_051456892.1">
    <property type="nucleotide sequence ID" value="NZ_AODH01000019.1"/>
</dbReference>
<name>W7CUJ7_9LIST</name>
<evidence type="ECO:0000313" key="5">
    <source>
        <dbReference type="Proteomes" id="UP000019243"/>
    </source>
</evidence>
<dbReference type="GO" id="GO:0030170">
    <property type="term" value="F:pyridoxal phosphate binding"/>
    <property type="evidence" value="ECO:0007669"/>
    <property type="project" value="InterPro"/>
</dbReference>
<dbReference type="PANTHER" id="PTHR43094">
    <property type="entry name" value="AMINOTRANSFERASE"/>
    <property type="match status" value="1"/>
</dbReference>
<dbReference type="Pfam" id="PF00202">
    <property type="entry name" value="Aminotran_3"/>
    <property type="match status" value="1"/>
</dbReference>
<dbReference type="AlphaFoldDB" id="W7CUJ7"/>
<dbReference type="Gene3D" id="3.90.1150.10">
    <property type="entry name" value="Aspartate Aminotransferase, domain 1"/>
    <property type="match status" value="1"/>
</dbReference>
<dbReference type="PROSITE" id="PS00600">
    <property type="entry name" value="AA_TRANSFER_CLASS_3"/>
    <property type="match status" value="1"/>
</dbReference>
<dbReference type="GO" id="GO:0008483">
    <property type="term" value="F:transaminase activity"/>
    <property type="evidence" value="ECO:0007669"/>
    <property type="project" value="UniProtKB-KW"/>
</dbReference>
<protein>
    <submittedName>
        <fullName evidence="4">Class III aminotransferase</fullName>
    </submittedName>
</protein>
<dbReference type="InterPro" id="IPR015424">
    <property type="entry name" value="PyrdxlP-dep_Trfase"/>
</dbReference>
<accession>W7CUJ7</accession>
<dbReference type="Proteomes" id="UP000019243">
    <property type="component" value="Unassembled WGS sequence"/>
</dbReference>
<dbReference type="GO" id="GO:0005829">
    <property type="term" value="C:cytosol"/>
    <property type="evidence" value="ECO:0007669"/>
    <property type="project" value="TreeGrafter"/>
</dbReference>
<dbReference type="InterPro" id="IPR049704">
    <property type="entry name" value="Aminotrans_3_PPA_site"/>
</dbReference>